<dbReference type="PANTHER" id="PTHR43531:SF11">
    <property type="entry name" value="METHYL-ACCEPTING CHEMOTAXIS PROTEIN 3"/>
    <property type="match status" value="1"/>
</dbReference>
<dbReference type="GO" id="GO:0007165">
    <property type="term" value="P:signal transduction"/>
    <property type="evidence" value="ECO:0007669"/>
    <property type="project" value="UniProtKB-KW"/>
</dbReference>
<accession>A0A947GCG7</accession>
<reference evidence="5 6" key="1">
    <citation type="submission" date="2021-06" db="EMBL/GenBank/DDBJ databases">
        <authorList>
            <person name="Grouzdev D.S."/>
            <person name="Koziaeva V."/>
        </authorList>
    </citation>
    <scope>NUCLEOTIDE SEQUENCE [LARGE SCALE GENOMIC DNA]</scope>
    <source>
        <strain evidence="5 6">22</strain>
    </source>
</reference>
<dbReference type="PANTHER" id="PTHR43531">
    <property type="entry name" value="PROTEIN ICFG"/>
    <property type="match status" value="1"/>
</dbReference>
<feature type="domain" description="Methyl-accepting transducer" evidence="4">
    <location>
        <begin position="46"/>
        <end position="96"/>
    </location>
</feature>
<dbReference type="Proteomes" id="UP000766595">
    <property type="component" value="Unassembled WGS sequence"/>
</dbReference>
<sequence length="360" mass="38853">MCTTQVRGRGWVMAAVPFDQKDVSVEMVVSGAVKARSLTETKIAGIRAVTGRLRILALNAMIEANQAGDQGRGFAVVAQEVRAISAEVEALSGDFSTELIREIARLEETARRMATAAQGRRLIDLALNAVELIDRNLYERSCDVRWWATDSAMIDALARPGSETASFAAHRLGVILDAYTVYLDLWLCDPSGQIVASGRPGRFPVAGQSVAARPWFTAARGLADGNDYAVADISAEPLLGGAHVATYAAGVREGGDPRGRLIGILGIQFDWAPQARAIVEGVRLTEDEKSRTRVLLVDADRRVIAASDRQGILRDRIDLPAGQEAGSLFAPDGTLVAFHHTPGYETYRGLGWYGVIQQRP</sequence>
<dbReference type="InterPro" id="IPR004089">
    <property type="entry name" value="MCPsignal_dom"/>
</dbReference>
<comment type="caution">
    <text evidence="5">The sequence shown here is derived from an EMBL/GenBank/DDBJ whole genome shotgun (WGS) entry which is preliminary data.</text>
</comment>
<name>A0A947GCG7_9HYPH</name>
<dbReference type="AlphaFoldDB" id="A0A947GCG7"/>
<keyword evidence="6" id="KW-1185">Reference proteome</keyword>
<evidence type="ECO:0000256" key="3">
    <source>
        <dbReference type="PROSITE-ProRule" id="PRU00284"/>
    </source>
</evidence>
<dbReference type="GO" id="GO:0016020">
    <property type="term" value="C:membrane"/>
    <property type="evidence" value="ECO:0007669"/>
    <property type="project" value="InterPro"/>
</dbReference>
<dbReference type="Gene3D" id="3.30.450.20">
    <property type="entry name" value="PAS domain"/>
    <property type="match status" value="1"/>
</dbReference>
<comment type="similarity">
    <text evidence="2">Belongs to the methyl-accepting chemotaxis (MCP) protein family.</text>
</comment>
<dbReference type="EMBL" id="JAHHZF010000009">
    <property type="protein sequence ID" value="MBT9291393.1"/>
    <property type="molecule type" value="Genomic_DNA"/>
</dbReference>
<dbReference type="Gene3D" id="1.10.287.950">
    <property type="entry name" value="Methyl-accepting chemotaxis protein"/>
    <property type="match status" value="1"/>
</dbReference>
<evidence type="ECO:0000313" key="6">
    <source>
        <dbReference type="Proteomes" id="UP000766595"/>
    </source>
</evidence>
<dbReference type="GO" id="GO:0006935">
    <property type="term" value="P:chemotaxis"/>
    <property type="evidence" value="ECO:0007669"/>
    <property type="project" value="UniProtKB-KW"/>
</dbReference>
<dbReference type="InterPro" id="IPR004090">
    <property type="entry name" value="Chemotax_Me-accpt_rcpt"/>
</dbReference>
<evidence type="ECO:0000256" key="1">
    <source>
        <dbReference type="ARBA" id="ARBA00022500"/>
    </source>
</evidence>
<dbReference type="PROSITE" id="PS50111">
    <property type="entry name" value="CHEMOTAXIS_TRANSDUC_2"/>
    <property type="match status" value="1"/>
</dbReference>
<protein>
    <submittedName>
        <fullName evidence="5">Methyl-accepting chemotaxis protein</fullName>
    </submittedName>
</protein>
<dbReference type="SUPFAM" id="SSF58104">
    <property type="entry name" value="Methyl-accepting chemotaxis protein (MCP) signaling domain"/>
    <property type="match status" value="1"/>
</dbReference>
<keyword evidence="1" id="KW-0145">Chemotaxis</keyword>
<evidence type="ECO:0000313" key="5">
    <source>
        <dbReference type="EMBL" id="MBT9291393.1"/>
    </source>
</evidence>
<dbReference type="PRINTS" id="PR00260">
    <property type="entry name" value="CHEMTRNSDUCR"/>
</dbReference>
<evidence type="ECO:0000259" key="4">
    <source>
        <dbReference type="PROSITE" id="PS50111"/>
    </source>
</evidence>
<keyword evidence="3" id="KW-0807">Transducer</keyword>
<dbReference type="InterPro" id="IPR051310">
    <property type="entry name" value="MCP_chemotaxis"/>
</dbReference>
<organism evidence="5 6">
    <name type="scientific">Prosthecodimorpha staleyi</name>
    <dbReference type="NCBI Taxonomy" id="2840188"/>
    <lineage>
        <taxon>Bacteria</taxon>
        <taxon>Pseudomonadati</taxon>
        <taxon>Pseudomonadota</taxon>
        <taxon>Alphaproteobacteria</taxon>
        <taxon>Hyphomicrobiales</taxon>
        <taxon>Ancalomicrobiaceae</taxon>
        <taxon>Prosthecodimorpha</taxon>
    </lineage>
</organism>
<dbReference type="Pfam" id="PF00015">
    <property type="entry name" value="MCPsignal"/>
    <property type="match status" value="1"/>
</dbReference>
<proteinExistence type="inferred from homology"/>
<gene>
    <name evidence="5" type="ORF">KL771_18140</name>
</gene>
<dbReference type="GO" id="GO:0004888">
    <property type="term" value="F:transmembrane signaling receptor activity"/>
    <property type="evidence" value="ECO:0007669"/>
    <property type="project" value="InterPro"/>
</dbReference>
<evidence type="ECO:0000256" key="2">
    <source>
        <dbReference type="ARBA" id="ARBA00029447"/>
    </source>
</evidence>